<evidence type="ECO:0000313" key="2">
    <source>
        <dbReference type="Proteomes" id="UP000663879"/>
    </source>
</evidence>
<dbReference type="Proteomes" id="UP000663879">
    <property type="component" value="Unassembled WGS sequence"/>
</dbReference>
<feature type="non-terminal residue" evidence="1">
    <location>
        <position position="1"/>
    </location>
</feature>
<dbReference type="AlphaFoldDB" id="A0A814SUP3"/>
<reference evidence="1" key="1">
    <citation type="submission" date="2021-02" db="EMBL/GenBank/DDBJ databases">
        <authorList>
            <person name="Nowell W R."/>
        </authorList>
    </citation>
    <scope>NUCLEOTIDE SEQUENCE</scope>
    <source>
        <strain evidence="1">Ploen Becks lab</strain>
    </source>
</reference>
<proteinExistence type="predicted"/>
<sequence length="73" mass="8581">VSQELNKLNRYLKKAESNYYDTYRVYIQLKNSTMSSILVNMYKNGLNFNDCDGANDNVFDAIINYYDSTKLNF</sequence>
<comment type="caution">
    <text evidence="1">The sequence shown here is derived from an EMBL/GenBank/DDBJ whole genome shotgun (WGS) entry which is preliminary data.</text>
</comment>
<protein>
    <submittedName>
        <fullName evidence="1">Uncharacterized protein</fullName>
    </submittedName>
</protein>
<gene>
    <name evidence="1" type="ORF">OXX778_LOCUS23343</name>
</gene>
<organism evidence="1 2">
    <name type="scientific">Brachionus calyciflorus</name>
    <dbReference type="NCBI Taxonomy" id="104777"/>
    <lineage>
        <taxon>Eukaryota</taxon>
        <taxon>Metazoa</taxon>
        <taxon>Spiralia</taxon>
        <taxon>Gnathifera</taxon>
        <taxon>Rotifera</taxon>
        <taxon>Eurotatoria</taxon>
        <taxon>Monogononta</taxon>
        <taxon>Pseudotrocha</taxon>
        <taxon>Ploima</taxon>
        <taxon>Brachionidae</taxon>
        <taxon>Brachionus</taxon>
    </lineage>
</organism>
<accession>A0A814SUP3</accession>
<name>A0A814SUP3_9BILA</name>
<dbReference type="EMBL" id="CAJNOC010012230">
    <property type="protein sequence ID" value="CAF1152671.1"/>
    <property type="molecule type" value="Genomic_DNA"/>
</dbReference>
<keyword evidence="2" id="KW-1185">Reference proteome</keyword>
<evidence type="ECO:0000313" key="1">
    <source>
        <dbReference type="EMBL" id="CAF1152671.1"/>
    </source>
</evidence>